<evidence type="ECO:0000259" key="12">
    <source>
        <dbReference type="PROSITE" id="PS52035"/>
    </source>
</evidence>
<dbReference type="EnsemblMetazoa" id="CLYHEMT022940.1">
    <property type="protein sequence ID" value="CLYHEMP022940.1"/>
    <property type="gene ID" value="CLYHEMG022940"/>
</dbReference>
<dbReference type="FunFam" id="3.40.630.10:FF:000084">
    <property type="entry name" value="Carboxypeptidase B2"/>
    <property type="match status" value="1"/>
</dbReference>
<comment type="cofactor">
    <cofactor evidence="1">
        <name>Zn(2+)</name>
        <dbReference type="ChEBI" id="CHEBI:29105"/>
    </cofactor>
</comment>
<dbReference type="OrthoDB" id="3626597at2759"/>
<evidence type="ECO:0000256" key="2">
    <source>
        <dbReference type="ARBA" id="ARBA00005988"/>
    </source>
</evidence>
<feature type="chain" id="PRO_5029521470" description="Peptidase M14 domain-containing protein" evidence="11">
    <location>
        <begin position="19"/>
        <end position="353"/>
    </location>
</feature>
<feature type="signal peptide" evidence="11">
    <location>
        <begin position="1"/>
        <end position="18"/>
    </location>
</feature>
<evidence type="ECO:0000313" key="13">
    <source>
        <dbReference type="EnsemblMetazoa" id="CLYHEMP022940.1"/>
    </source>
</evidence>
<evidence type="ECO:0000256" key="3">
    <source>
        <dbReference type="ARBA" id="ARBA00022645"/>
    </source>
</evidence>
<evidence type="ECO:0000256" key="1">
    <source>
        <dbReference type="ARBA" id="ARBA00001947"/>
    </source>
</evidence>
<dbReference type="Gene3D" id="3.40.630.10">
    <property type="entry name" value="Zn peptidases"/>
    <property type="match status" value="1"/>
</dbReference>
<reference evidence="13" key="1">
    <citation type="submission" date="2021-01" db="UniProtKB">
        <authorList>
            <consortium name="EnsemblMetazoa"/>
        </authorList>
    </citation>
    <scope>IDENTIFICATION</scope>
</reference>
<dbReference type="PANTHER" id="PTHR11705:SF91">
    <property type="entry name" value="FI01817P-RELATED"/>
    <property type="match status" value="1"/>
</dbReference>
<dbReference type="GO" id="GO:0008270">
    <property type="term" value="F:zinc ion binding"/>
    <property type="evidence" value="ECO:0007669"/>
    <property type="project" value="InterPro"/>
</dbReference>
<dbReference type="GO" id="GO:0006508">
    <property type="term" value="P:proteolysis"/>
    <property type="evidence" value="ECO:0007669"/>
    <property type="project" value="UniProtKB-KW"/>
</dbReference>
<evidence type="ECO:0000256" key="11">
    <source>
        <dbReference type="SAM" id="SignalP"/>
    </source>
</evidence>
<keyword evidence="3" id="KW-0121">Carboxypeptidase</keyword>
<dbReference type="PROSITE" id="PS00132">
    <property type="entry name" value="CARBOXYPEPT_ZN_1"/>
    <property type="match status" value="1"/>
</dbReference>
<feature type="active site" description="Proton donor/acceptor" evidence="10">
    <location>
        <position position="312"/>
    </location>
</feature>
<evidence type="ECO:0000256" key="7">
    <source>
        <dbReference type="ARBA" id="ARBA00022801"/>
    </source>
</evidence>
<comment type="similarity">
    <text evidence="2 10">Belongs to the peptidase M14 family.</text>
</comment>
<evidence type="ECO:0000256" key="9">
    <source>
        <dbReference type="ARBA" id="ARBA00023049"/>
    </source>
</evidence>
<accession>A0A7M5XHB8</accession>
<dbReference type="RefSeq" id="XP_066910454.1">
    <property type="nucleotide sequence ID" value="XM_067054353.1"/>
</dbReference>
<evidence type="ECO:0000256" key="10">
    <source>
        <dbReference type="PROSITE-ProRule" id="PRU01379"/>
    </source>
</evidence>
<dbReference type="SUPFAM" id="SSF53187">
    <property type="entry name" value="Zn-dependent exopeptidases"/>
    <property type="match status" value="1"/>
</dbReference>
<organism evidence="13 14">
    <name type="scientific">Clytia hemisphaerica</name>
    <dbReference type="NCBI Taxonomy" id="252671"/>
    <lineage>
        <taxon>Eukaryota</taxon>
        <taxon>Metazoa</taxon>
        <taxon>Cnidaria</taxon>
        <taxon>Hydrozoa</taxon>
        <taxon>Hydroidolina</taxon>
        <taxon>Leptothecata</taxon>
        <taxon>Obeliida</taxon>
        <taxon>Clytiidae</taxon>
        <taxon>Clytia</taxon>
    </lineage>
</organism>
<dbReference type="Pfam" id="PF00246">
    <property type="entry name" value="Peptidase_M14"/>
    <property type="match status" value="1"/>
</dbReference>
<keyword evidence="5" id="KW-0479">Metal-binding</keyword>
<keyword evidence="9" id="KW-0482">Metalloprotease</keyword>
<dbReference type="InterPro" id="IPR000834">
    <property type="entry name" value="Peptidase_M14"/>
</dbReference>
<evidence type="ECO:0000256" key="4">
    <source>
        <dbReference type="ARBA" id="ARBA00022670"/>
    </source>
</evidence>
<dbReference type="AlphaFoldDB" id="A0A7M5XHB8"/>
<dbReference type="PROSITE" id="PS52035">
    <property type="entry name" value="PEPTIDASE_M14"/>
    <property type="match status" value="1"/>
</dbReference>
<dbReference type="GO" id="GO:0005615">
    <property type="term" value="C:extracellular space"/>
    <property type="evidence" value="ECO:0007669"/>
    <property type="project" value="TreeGrafter"/>
</dbReference>
<feature type="domain" description="Peptidase M14" evidence="12">
    <location>
        <begin position="35"/>
        <end position="349"/>
    </location>
</feature>
<evidence type="ECO:0000313" key="14">
    <source>
        <dbReference type="Proteomes" id="UP000594262"/>
    </source>
</evidence>
<dbReference type="PRINTS" id="PR00765">
    <property type="entry name" value="CRBOXYPTASEA"/>
</dbReference>
<dbReference type="PANTHER" id="PTHR11705">
    <property type="entry name" value="PROTEASE FAMILY M14 CARBOXYPEPTIDASE A,B"/>
    <property type="match status" value="1"/>
</dbReference>
<dbReference type="Proteomes" id="UP000594262">
    <property type="component" value="Unplaced"/>
</dbReference>
<sequence length="353" mass="40255">MLMFLVLLIFGQNGLISTVYTNYKEDLGNGFDLEHFQTFDKIVEELKELANENTTDNKVFEKSLISLGETFEGREIYAFKFIRKNDNENKRKTMVIECGAHAREWVSVSTCVYIITRIARSSNTANTVSKYDWVLIPVLNPDGYVYTWKNSTTRMWRKNRSFTEEQMKIYLEQKDDVCIGVDINRNFDSNWGGPGAPKTPCFTMYAGPKPFSENESKALVNFLTDNKDEVIAYISLHTFGQKWMTPFGHSKEKPTNLNEMERVALLSVEAIKKVSGLVYTVGSSHDIMYPNSGSSVDWASKTLSIPYTYLVEMVPKNATLEVGFMAEPELMMENCKTIWIGLQAMASHLKNDS</sequence>
<keyword evidence="7" id="KW-0378">Hydrolase</keyword>
<evidence type="ECO:0000256" key="6">
    <source>
        <dbReference type="ARBA" id="ARBA00022729"/>
    </source>
</evidence>
<protein>
    <recommendedName>
        <fullName evidence="12">Peptidase M14 domain-containing protein</fullName>
    </recommendedName>
</protein>
<name>A0A7M5XHB8_9CNID</name>
<proteinExistence type="inferred from homology"/>
<dbReference type="SMART" id="SM00631">
    <property type="entry name" value="Zn_pept"/>
    <property type="match status" value="1"/>
</dbReference>
<keyword evidence="4" id="KW-0645">Protease</keyword>
<evidence type="ECO:0000256" key="5">
    <source>
        <dbReference type="ARBA" id="ARBA00022723"/>
    </source>
</evidence>
<keyword evidence="8" id="KW-0862">Zinc</keyword>
<evidence type="ECO:0000256" key="8">
    <source>
        <dbReference type="ARBA" id="ARBA00022833"/>
    </source>
</evidence>
<keyword evidence="6 11" id="KW-0732">Signal</keyword>
<dbReference type="GeneID" id="136797762"/>
<keyword evidence="14" id="KW-1185">Reference proteome</keyword>
<dbReference type="GO" id="GO:0004181">
    <property type="term" value="F:metallocarboxypeptidase activity"/>
    <property type="evidence" value="ECO:0007669"/>
    <property type="project" value="InterPro"/>
</dbReference>
<dbReference type="InterPro" id="IPR057246">
    <property type="entry name" value="CARBOXYPEPT_ZN_1"/>
</dbReference>